<dbReference type="InterPro" id="IPR041088">
    <property type="entry name" value="RHH_8"/>
</dbReference>
<dbReference type="GO" id="GO:0006355">
    <property type="term" value="P:regulation of DNA-templated transcription"/>
    <property type="evidence" value="ECO:0007669"/>
    <property type="project" value="InterPro"/>
</dbReference>
<evidence type="ECO:0008006" key="3">
    <source>
        <dbReference type="Google" id="ProtNLM"/>
    </source>
</evidence>
<proteinExistence type="predicted"/>
<dbReference type="EMBL" id="CP014226">
    <property type="protein sequence ID" value="AMD01771.1"/>
    <property type="molecule type" value="Genomic_DNA"/>
</dbReference>
<keyword evidence="2" id="KW-1185">Reference proteome</keyword>
<sequence>MSVHELRRKSGDSSEKITINLGVVDLGQIDLLVQEGFYSNRTDLIRTAIRNQLSNHAEVVRETVSRKAFVLGLEHYSRADLEALQSAGETLQIQVLGMASIADDVSPELARATIESVVVLGALHASKAVKAALADRIH</sequence>
<dbReference type="PATRIC" id="fig|507626.3.peg.2712"/>
<dbReference type="OrthoDB" id="8656394at2"/>
<dbReference type="STRING" id="507626.LOKO_02718"/>
<dbReference type="SUPFAM" id="SSF47598">
    <property type="entry name" value="Ribbon-helix-helix"/>
    <property type="match status" value="1"/>
</dbReference>
<reference evidence="1 2" key="1">
    <citation type="journal article" date="2016" name="Genome Announc.">
        <title>Draft Genome Sequence of 'Halomonas chromatireducens' Strain AGD 8-3, a Haloalkaliphilic Chromate- and Selenite-Reducing Gammaproteobacterium.</title>
        <authorList>
            <person name="Sharko F.S."/>
            <person name="Shapovalova A.A."/>
            <person name="Tsygankova S.V."/>
            <person name="Komova A.V."/>
            <person name="Boulygina E.S."/>
            <person name="Teslyuk A.B."/>
            <person name="Gotovtsev P.M."/>
            <person name="Namsaraev Z.B."/>
            <person name="Khijniak T.V."/>
            <person name="Nedoluzhko A.V."/>
            <person name="Vasilov R.G."/>
        </authorList>
    </citation>
    <scope>NUCLEOTIDE SEQUENCE [LARGE SCALE GENOMIC DNA]</scope>
    <source>
        <strain evidence="1 2">AGD 8-3</strain>
    </source>
</reference>
<dbReference type="AlphaFoldDB" id="A0A0X8HFN3"/>
<dbReference type="RefSeq" id="WP_066450343.1">
    <property type="nucleotide sequence ID" value="NZ_CP014226.1"/>
</dbReference>
<dbReference type="CDD" id="cd22231">
    <property type="entry name" value="RHH_NikR_HicB-like"/>
    <property type="match status" value="1"/>
</dbReference>
<dbReference type="Gene3D" id="1.10.1220.10">
    <property type="entry name" value="Met repressor-like"/>
    <property type="match status" value="1"/>
</dbReference>
<accession>A0A0X8HFN3</accession>
<dbReference type="Proteomes" id="UP000063387">
    <property type="component" value="Chromosome"/>
</dbReference>
<dbReference type="Pfam" id="PF17723">
    <property type="entry name" value="RHH_8"/>
    <property type="match status" value="1"/>
</dbReference>
<dbReference type="InterPro" id="IPR013321">
    <property type="entry name" value="Arc_rbn_hlx_hlx"/>
</dbReference>
<dbReference type="InterPro" id="IPR010985">
    <property type="entry name" value="Ribbon_hlx_hlx"/>
</dbReference>
<dbReference type="KEGG" id="hco:LOKO_02718"/>
<reference evidence="1 2" key="2">
    <citation type="submission" date="2016-02" db="EMBL/GenBank/DDBJ databases">
        <authorList>
            <person name="Wen L."/>
            <person name="He K."/>
            <person name="Yang H."/>
        </authorList>
    </citation>
    <scope>NUCLEOTIDE SEQUENCE [LARGE SCALE GENOMIC DNA]</scope>
    <source>
        <strain evidence="1 2">AGD 8-3</strain>
    </source>
</reference>
<dbReference type="PANTHER" id="PTHR36215">
    <property type="entry name" value="BLL4998 PROTEIN"/>
    <property type="match status" value="1"/>
</dbReference>
<organism evidence="1 2">
    <name type="scientific">Halomonas chromatireducens</name>
    <dbReference type="NCBI Taxonomy" id="507626"/>
    <lineage>
        <taxon>Bacteria</taxon>
        <taxon>Pseudomonadati</taxon>
        <taxon>Pseudomonadota</taxon>
        <taxon>Gammaproteobacteria</taxon>
        <taxon>Oceanospirillales</taxon>
        <taxon>Halomonadaceae</taxon>
        <taxon>Halomonas</taxon>
    </lineage>
</organism>
<evidence type="ECO:0000313" key="1">
    <source>
        <dbReference type="EMBL" id="AMD01771.1"/>
    </source>
</evidence>
<gene>
    <name evidence="1" type="ORF">LOKO_02718</name>
</gene>
<evidence type="ECO:0000313" key="2">
    <source>
        <dbReference type="Proteomes" id="UP000063387"/>
    </source>
</evidence>
<name>A0A0X8HFN3_9GAMM</name>
<protein>
    <recommendedName>
        <fullName evidence="3">Nickel-responsive regulator</fullName>
    </recommendedName>
</protein>
<dbReference type="PANTHER" id="PTHR36215:SF1">
    <property type="entry name" value="BLL4998 PROTEIN"/>
    <property type="match status" value="1"/>
</dbReference>